<evidence type="ECO:0000313" key="2">
    <source>
        <dbReference type="Proteomes" id="UP000015105"/>
    </source>
</evidence>
<sequence length="130" mass="14255">FDESSLLRGQAAAADSHRVVLYPQSTRVSSIVSSKYRTAFHFQPPKNWINGTYALISAPSFLFLPSVSAGPIFPISAAVFLRFADLKCVARHFDCKSEPSLDCIVNECHRDALVVPDDASLVWSGEVLLV</sequence>
<keyword evidence="2" id="KW-1185">Reference proteome</keyword>
<organism evidence="1 2">
    <name type="scientific">Aegilops tauschii subsp. strangulata</name>
    <name type="common">Goatgrass</name>
    <dbReference type="NCBI Taxonomy" id="200361"/>
    <lineage>
        <taxon>Eukaryota</taxon>
        <taxon>Viridiplantae</taxon>
        <taxon>Streptophyta</taxon>
        <taxon>Embryophyta</taxon>
        <taxon>Tracheophyta</taxon>
        <taxon>Spermatophyta</taxon>
        <taxon>Magnoliopsida</taxon>
        <taxon>Liliopsida</taxon>
        <taxon>Poales</taxon>
        <taxon>Poaceae</taxon>
        <taxon>BOP clade</taxon>
        <taxon>Pooideae</taxon>
        <taxon>Triticodae</taxon>
        <taxon>Triticeae</taxon>
        <taxon>Triticinae</taxon>
        <taxon>Aegilops</taxon>
    </lineage>
</organism>
<dbReference type="AlphaFoldDB" id="A0A453N0W6"/>
<reference evidence="2" key="1">
    <citation type="journal article" date="2014" name="Science">
        <title>Ancient hybridizations among the ancestral genomes of bread wheat.</title>
        <authorList>
            <consortium name="International Wheat Genome Sequencing Consortium,"/>
            <person name="Marcussen T."/>
            <person name="Sandve S.R."/>
            <person name="Heier L."/>
            <person name="Spannagl M."/>
            <person name="Pfeifer M."/>
            <person name="Jakobsen K.S."/>
            <person name="Wulff B.B."/>
            <person name="Steuernagel B."/>
            <person name="Mayer K.F."/>
            <person name="Olsen O.A."/>
        </authorList>
    </citation>
    <scope>NUCLEOTIDE SEQUENCE [LARGE SCALE GENOMIC DNA]</scope>
    <source>
        <strain evidence="2">cv. AL8/78</strain>
    </source>
</reference>
<reference evidence="2" key="2">
    <citation type="journal article" date="2017" name="Nat. Plants">
        <title>The Aegilops tauschii genome reveals multiple impacts of transposons.</title>
        <authorList>
            <person name="Zhao G."/>
            <person name="Zou C."/>
            <person name="Li K."/>
            <person name="Wang K."/>
            <person name="Li T."/>
            <person name="Gao L."/>
            <person name="Zhang X."/>
            <person name="Wang H."/>
            <person name="Yang Z."/>
            <person name="Liu X."/>
            <person name="Jiang W."/>
            <person name="Mao L."/>
            <person name="Kong X."/>
            <person name="Jiao Y."/>
            <person name="Jia J."/>
        </authorList>
    </citation>
    <scope>NUCLEOTIDE SEQUENCE [LARGE SCALE GENOMIC DNA]</scope>
    <source>
        <strain evidence="2">cv. AL8/78</strain>
    </source>
</reference>
<reference evidence="1" key="3">
    <citation type="journal article" date="2017" name="Nature">
        <title>Genome sequence of the progenitor of the wheat D genome Aegilops tauschii.</title>
        <authorList>
            <person name="Luo M.C."/>
            <person name="Gu Y.Q."/>
            <person name="Puiu D."/>
            <person name="Wang H."/>
            <person name="Twardziok S.O."/>
            <person name="Deal K.R."/>
            <person name="Huo N."/>
            <person name="Zhu T."/>
            <person name="Wang L."/>
            <person name="Wang Y."/>
            <person name="McGuire P.E."/>
            <person name="Liu S."/>
            <person name="Long H."/>
            <person name="Ramasamy R.K."/>
            <person name="Rodriguez J.C."/>
            <person name="Van S.L."/>
            <person name="Yuan L."/>
            <person name="Wang Z."/>
            <person name="Xia Z."/>
            <person name="Xiao L."/>
            <person name="Anderson O.D."/>
            <person name="Ouyang S."/>
            <person name="Liang Y."/>
            <person name="Zimin A.V."/>
            <person name="Pertea G."/>
            <person name="Qi P."/>
            <person name="Bennetzen J.L."/>
            <person name="Dai X."/>
            <person name="Dawson M.W."/>
            <person name="Muller H.G."/>
            <person name="Kugler K."/>
            <person name="Rivarola-Duarte L."/>
            <person name="Spannagl M."/>
            <person name="Mayer K.F.X."/>
            <person name="Lu F.H."/>
            <person name="Bevan M.W."/>
            <person name="Leroy P."/>
            <person name="Li P."/>
            <person name="You F.M."/>
            <person name="Sun Q."/>
            <person name="Liu Z."/>
            <person name="Lyons E."/>
            <person name="Wicker T."/>
            <person name="Salzberg S.L."/>
            <person name="Devos K.M."/>
            <person name="Dvorak J."/>
        </authorList>
    </citation>
    <scope>NUCLEOTIDE SEQUENCE [LARGE SCALE GENOMIC DNA]</scope>
    <source>
        <strain evidence="1">cv. AL8/78</strain>
    </source>
</reference>
<reference evidence="1" key="5">
    <citation type="journal article" date="2021" name="G3 (Bethesda)">
        <title>Aegilops tauschii genome assembly Aet v5.0 features greater sequence contiguity and improved annotation.</title>
        <authorList>
            <person name="Wang L."/>
            <person name="Zhu T."/>
            <person name="Rodriguez J.C."/>
            <person name="Deal K.R."/>
            <person name="Dubcovsky J."/>
            <person name="McGuire P.E."/>
            <person name="Lux T."/>
            <person name="Spannagl M."/>
            <person name="Mayer K.F.X."/>
            <person name="Baldrich P."/>
            <person name="Meyers B.C."/>
            <person name="Huo N."/>
            <person name="Gu Y.Q."/>
            <person name="Zhou H."/>
            <person name="Devos K.M."/>
            <person name="Bennetzen J.L."/>
            <person name="Unver T."/>
            <person name="Budak H."/>
            <person name="Gulick P.J."/>
            <person name="Galiba G."/>
            <person name="Kalapos B."/>
            <person name="Nelson D.R."/>
            <person name="Li P."/>
            <person name="You F.M."/>
            <person name="Luo M.C."/>
            <person name="Dvorak J."/>
        </authorList>
    </citation>
    <scope>NUCLEOTIDE SEQUENCE [LARGE SCALE GENOMIC DNA]</scope>
    <source>
        <strain evidence="1">cv. AL8/78</strain>
    </source>
</reference>
<protein>
    <submittedName>
        <fullName evidence="1">Uncharacterized protein</fullName>
    </submittedName>
</protein>
<dbReference type="Proteomes" id="UP000015105">
    <property type="component" value="Chromosome 6D"/>
</dbReference>
<evidence type="ECO:0000313" key="1">
    <source>
        <dbReference type="EnsemblPlants" id="AET6Gv20172900.4"/>
    </source>
</evidence>
<proteinExistence type="predicted"/>
<dbReference type="EnsemblPlants" id="AET6Gv20172900.4">
    <property type="protein sequence ID" value="AET6Gv20172900.4"/>
    <property type="gene ID" value="AET6Gv20172900"/>
</dbReference>
<name>A0A453N0W6_AEGTS</name>
<accession>A0A453N0W6</accession>
<reference evidence="1" key="4">
    <citation type="submission" date="2019-03" db="UniProtKB">
        <authorList>
            <consortium name="EnsemblPlants"/>
        </authorList>
    </citation>
    <scope>IDENTIFICATION</scope>
</reference>
<dbReference type="Gramene" id="AET6Gv20172900.4">
    <property type="protein sequence ID" value="AET6Gv20172900.4"/>
    <property type="gene ID" value="AET6Gv20172900"/>
</dbReference>